<gene>
    <name evidence="1" type="ORF">HY730_06190</name>
</gene>
<evidence type="ECO:0000313" key="1">
    <source>
        <dbReference type="EMBL" id="MBI4595953.1"/>
    </source>
</evidence>
<dbReference type="AlphaFoldDB" id="A0A933GL97"/>
<organism evidence="1 2">
    <name type="scientific">Tectimicrobiota bacterium</name>
    <dbReference type="NCBI Taxonomy" id="2528274"/>
    <lineage>
        <taxon>Bacteria</taxon>
        <taxon>Pseudomonadati</taxon>
        <taxon>Nitrospinota/Tectimicrobiota group</taxon>
        <taxon>Candidatus Tectimicrobiota</taxon>
    </lineage>
</organism>
<proteinExistence type="predicted"/>
<dbReference type="Pfam" id="PF09720">
    <property type="entry name" value="Unstab_antitox"/>
    <property type="match status" value="1"/>
</dbReference>
<accession>A0A933GL97</accession>
<name>A0A933GL97_UNCTE</name>
<dbReference type="InterPro" id="IPR013406">
    <property type="entry name" value="CHP02574_addiction_mod"/>
</dbReference>
<sequence length="72" mass="8822">MSKLIEIQHLSREEKLRVMEAIWEDLSREDEQIESPDWHQQVLQETDQRLTSGQEKIIDWDDAKKELRKRFE</sequence>
<protein>
    <submittedName>
        <fullName evidence="1">Addiction module protein</fullName>
    </submittedName>
</protein>
<dbReference type="Proteomes" id="UP000772181">
    <property type="component" value="Unassembled WGS sequence"/>
</dbReference>
<comment type="caution">
    <text evidence="1">The sequence shown here is derived from an EMBL/GenBank/DDBJ whole genome shotgun (WGS) entry which is preliminary data.</text>
</comment>
<dbReference type="EMBL" id="JACQWF010000275">
    <property type="protein sequence ID" value="MBI4595953.1"/>
    <property type="molecule type" value="Genomic_DNA"/>
</dbReference>
<evidence type="ECO:0000313" key="2">
    <source>
        <dbReference type="Proteomes" id="UP000772181"/>
    </source>
</evidence>
<reference evidence="1" key="1">
    <citation type="submission" date="2020-07" db="EMBL/GenBank/DDBJ databases">
        <title>Huge and variable diversity of episymbiotic CPR bacteria and DPANN archaea in groundwater ecosystems.</title>
        <authorList>
            <person name="He C.Y."/>
            <person name="Keren R."/>
            <person name="Whittaker M."/>
            <person name="Farag I.F."/>
            <person name="Doudna J."/>
            <person name="Cate J.H.D."/>
            <person name="Banfield J.F."/>
        </authorList>
    </citation>
    <scope>NUCLEOTIDE SEQUENCE</scope>
    <source>
        <strain evidence="1">NC_groundwater_1482_Ag_S-0.65um_47_24</strain>
    </source>
</reference>